<protein>
    <submittedName>
        <fullName evidence="1">Uncharacterized protein</fullName>
    </submittedName>
</protein>
<reference evidence="1 2" key="1">
    <citation type="journal article" date="2022" name="Environ. Microbiol. Rep.">
        <title>Eco-phylogenetic analyses reveal divergent evolution of vitamin B12 metabolism in the marine bacterial family 'Psychromonadaceae'.</title>
        <authorList>
            <person name="Jin X."/>
            <person name="Yang Y."/>
            <person name="Cao H."/>
            <person name="Gao B."/>
            <person name="Zhao Z."/>
        </authorList>
    </citation>
    <scope>NUCLEOTIDE SEQUENCE [LARGE SCALE GENOMIC DNA]</scope>
    <source>
        <strain evidence="1 2">MKS20</strain>
    </source>
</reference>
<organism evidence="1 2">
    <name type="scientific">Motilimonas cestriensis</name>
    <dbReference type="NCBI Taxonomy" id="2742685"/>
    <lineage>
        <taxon>Bacteria</taxon>
        <taxon>Pseudomonadati</taxon>
        <taxon>Pseudomonadota</taxon>
        <taxon>Gammaproteobacteria</taxon>
        <taxon>Alteromonadales</taxon>
        <taxon>Alteromonadales genera incertae sedis</taxon>
        <taxon>Motilimonas</taxon>
    </lineage>
</organism>
<gene>
    <name evidence="1" type="ORF">K6Y31_04125</name>
</gene>
<dbReference type="EMBL" id="JAIMJA010000003">
    <property type="protein sequence ID" value="MCE2594001.1"/>
    <property type="molecule type" value="Genomic_DNA"/>
</dbReference>
<accession>A0ABS8W4V3</accession>
<comment type="caution">
    <text evidence="1">The sequence shown here is derived from an EMBL/GenBank/DDBJ whole genome shotgun (WGS) entry which is preliminary data.</text>
</comment>
<keyword evidence="2" id="KW-1185">Reference proteome</keyword>
<dbReference type="Proteomes" id="UP001201273">
    <property type="component" value="Unassembled WGS sequence"/>
</dbReference>
<evidence type="ECO:0000313" key="2">
    <source>
        <dbReference type="Proteomes" id="UP001201273"/>
    </source>
</evidence>
<dbReference type="RefSeq" id="WP_233051581.1">
    <property type="nucleotide sequence ID" value="NZ_JAIMJA010000003.1"/>
</dbReference>
<sequence length="330" mass="37141">MLTRQCFFSCNNLIANLVLWSSFIWLNGCSVSPVWDDKAEVTQSVQPIVPVSGDMQVRTLTEQQVKFTVLASLPSDVSETSGLAMRYGKLWTINDSGDGAFLYKLNLSNQFVETKLKVTNAVNRDWESLAQDDTYLYIADCGNNSGKRDTFQIYQVPWHEIDVAPSGSRLSSERINIKLEGQTPTLEAYEHNYDCEAITVVDNKLWLFSKNWQDQQTQLYQAEFGVSPPLLKAQQTLPVQGLITAVDYHQPSGQLALLGYSKQRLFGHAFIWIFDVVGGEVDLTHAKYYQLPEYSQWEGLLWKNDKTLLISAESSPLSSAGLAEVVLPNH</sequence>
<name>A0ABS8W4V3_9GAMM</name>
<evidence type="ECO:0000313" key="1">
    <source>
        <dbReference type="EMBL" id="MCE2594001.1"/>
    </source>
</evidence>
<proteinExistence type="predicted"/>